<dbReference type="HOGENOM" id="CLU_024927_10_3_5"/>
<dbReference type="Gene3D" id="3.40.50.150">
    <property type="entry name" value="Vaccinia Virus protein VP39"/>
    <property type="match status" value="1"/>
</dbReference>
<dbReference type="STRING" id="1123237.Salmuc_04001"/>
<comment type="caution">
    <text evidence="7">The sequence shown here is derived from an EMBL/GenBank/DDBJ whole genome shotgun (WGS) entry which is preliminary data.</text>
</comment>
<dbReference type="eggNOG" id="COG2189">
    <property type="taxonomic scope" value="Bacteria"/>
</dbReference>
<protein>
    <recommendedName>
        <fullName evidence="2">site-specific DNA-methyltransferase (adenine-specific)</fullName>
        <ecNumber evidence="2">2.1.1.72</ecNumber>
    </recommendedName>
</protein>
<evidence type="ECO:0000313" key="8">
    <source>
        <dbReference type="Proteomes" id="UP000015347"/>
    </source>
</evidence>
<dbReference type="PANTHER" id="PTHR13370:SF3">
    <property type="entry name" value="TRNA (GUANINE(10)-N2)-METHYLTRANSFERASE HOMOLOG"/>
    <property type="match status" value="1"/>
</dbReference>
<dbReference type="OrthoDB" id="9816043at2"/>
<dbReference type="InterPro" id="IPR029063">
    <property type="entry name" value="SAM-dependent_MTases_sf"/>
</dbReference>
<evidence type="ECO:0000259" key="6">
    <source>
        <dbReference type="Pfam" id="PF01555"/>
    </source>
</evidence>
<dbReference type="REBASE" id="94821">
    <property type="entry name" value="M.Smu16094ORF4001P"/>
</dbReference>
<dbReference type="EC" id="2.1.1.72" evidence="2"/>
<dbReference type="Proteomes" id="UP000015347">
    <property type="component" value="Unassembled WGS sequence"/>
</dbReference>
<evidence type="ECO:0000256" key="3">
    <source>
        <dbReference type="ARBA" id="ARBA00022603"/>
    </source>
</evidence>
<name>S9RJT4_9RHOB</name>
<keyword evidence="3 7" id="KW-0489">Methyltransferase</keyword>
<sequence length="582" mass="64929">MKNAFYFGDNLHILREYIPDESIDLVYLDPPFNSNASYNLLFKSPDKSRWADSQITTFDDTWSWGDAAEEAFDDILATQGRAADVMSSLRLILGTNDMLAYLTMMTARLVELRRVLKPTGSLYLHCDPTASHYLKIILDGVFGISWYRAEIVWKRTNARGTPKNWPHLHDTIFHYSGPKSRHEIPRVKANKAKLPHTLITGQDGKKYQTYELTGAGVTAEGDSGKPWRGFDVTAMGRHWGNSHEVMDQWADEGLIHFPSNGGFPRRKDNVPFDPESRKVTVGDVWTDIDRLNQTARERMGYPTQKPTALLNRIIEASSNEGNIVLDPFCGCGTTLHSAQALGRKWIGIDVAVQAMHVIQDRLKHYFPNIRYDVFGIPKSIDGALWLAENDPFKFEEWAVTALGAMHSGKFRGDGGIDGTFYYLTAGDDRSRGIVSVKGGRSLNPGMVRDLGGTLDTQRRLTRDDKAVGVLVCAHEPTRGMRDIARDFGKVDTLFGPIPAVQIITVKEMFEGVKINVPAMLDTVTAAAIGRKKATNAAFKKPQDLTQPAFMLPIQGGRSTREIEQVSDAVPVMPSFRQRRAVG</sequence>
<evidence type="ECO:0000256" key="2">
    <source>
        <dbReference type="ARBA" id="ARBA00011900"/>
    </source>
</evidence>
<dbReference type="EMBL" id="APVH01000040">
    <property type="protein sequence ID" value="EPX78385.1"/>
    <property type="molecule type" value="Genomic_DNA"/>
</dbReference>
<dbReference type="InterPro" id="IPR002052">
    <property type="entry name" value="DNA_methylase_N6_adenine_CS"/>
</dbReference>
<dbReference type="InterPro" id="IPR002941">
    <property type="entry name" value="DNA_methylase_N4/N6"/>
</dbReference>
<dbReference type="AlphaFoldDB" id="S9RJT4"/>
<evidence type="ECO:0000256" key="4">
    <source>
        <dbReference type="ARBA" id="ARBA00022679"/>
    </source>
</evidence>
<reference evidence="8" key="1">
    <citation type="journal article" date="2014" name="Stand. Genomic Sci.">
        <title>Genome sequence of the exopolysaccharide-producing Salipiger mucosus type strain (DSM 16094(T)), a moderately halophilic member of the Roseobacter clade.</title>
        <authorList>
            <person name="Riedel T."/>
            <person name="Spring S."/>
            <person name="Fiebig A."/>
            <person name="Petersen J."/>
            <person name="Kyrpides N.C."/>
            <person name="Goker M."/>
            <person name="Klenk H.P."/>
        </authorList>
    </citation>
    <scope>NUCLEOTIDE SEQUENCE [LARGE SCALE GENOMIC DNA]</scope>
    <source>
        <strain evidence="8">DSM 16094</strain>
    </source>
</reference>
<dbReference type="PRINTS" id="PR00508">
    <property type="entry name" value="S21N4MTFRASE"/>
</dbReference>
<evidence type="ECO:0000313" key="7">
    <source>
        <dbReference type="EMBL" id="EPX78385.1"/>
    </source>
</evidence>
<accession>S9RJT4</accession>
<keyword evidence="4 7" id="KW-0808">Transferase</keyword>
<dbReference type="PANTHER" id="PTHR13370">
    <property type="entry name" value="RNA METHYLASE-RELATED"/>
    <property type="match status" value="1"/>
</dbReference>
<comment type="catalytic activity">
    <reaction evidence="5">
        <text>a 2'-deoxyadenosine in DNA + S-adenosyl-L-methionine = an N(6)-methyl-2'-deoxyadenosine in DNA + S-adenosyl-L-homocysteine + H(+)</text>
        <dbReference type="Rhea" id="RHEA:15197"/>
        <dbReference type="Rhea" id="RHEA-COMP:12418"/>
        <dbReference type="Rhea" id="RHEA-COMP:12419"/>
        <dbReference type="ChEBI" id="CHEBI:15378"/>
        <dbReference type="ChEBI" id="CHEBI:57856"/>
        <dbReference type="ChEBI" id="CHEBI:59789"/>
        <dbReference type="ChEBI" id="CHEBI:90615"/>
        <dbReference type="ChEBI" id="CHEBI:90616"/>
        <dbReference type="EC" id="2.1.1.72"/>
    </reaction>
</comment>
<dbReference type="Pfam" id="PF01555">
    <property type="entry name" value="N6_N4_Mtase"/>
    <property type="match status" value="1"/>
</dbReference>
<evidence type="ECO:0000256" key="5">
    <source>
        <dbReference type="ARBA" id="ARBA00047942"/>
    </source>
</evidence>
<dbReference type="GO" id="GO:0003677">
    <property type="term" value="F:DNA binding"/>
    <property type="evidence" value="ECO:0007669"/>
    <property type="project" value="InterPro"/>
</dbReference>
<gene>
    <name evidence="7" type="ORF">Salmuc_04001</name>
</gene>
<dbReference type="GO" id="GO:0032259">
    <property type="term" value="P:methylation"/>
    <property type="evidence" value="ECO:0007669"/>
    <property type="project" value="UniProtKB-KW"/>
</dbReference>
<feature type="domain" description="DNA methylase N-4/N-6" evidence="6">
    <location>
        <begin position="23"/>
        <end position="358"/>
    </location>
</feature>
<dbReference type="GO" id="GO:0005737">
    <property type="term" value="C:cytoplasm"/>
    <property type="evidence" value="ECO:0007669"/>
    <property type="project" value="TreeGrafter"/>
</dbReference>
<proteinExistence type="inferred from homology"/>
<dbReference type="PROSITE" id="PS00092">
    <property type="entry name" value="N6_MTASE"/>
    <property type="match status" value="1"/>
</dbReference>
<dbReference type="GO" id="GO:0009007">
    <property type="term" value="F:site-specific DNA-methyltransferase (adenine-specific) activity"/>
    <property type="evidence" value="ECO:0007669"/>
    <property type="project" value="UniProtKB-EC"/>
</dbReference>
<organism evidence="7 8">
    <name type="scientific">Salipiger mucosus DSM 16094</name>
    <dbReference type="NCBI Taxonomy" id="1123237"/>
    <lineage>
        <taxon>Bacteria</taxon>
        <taxon>Pseudomonadati</taxon>
        <taxon>Pseudomonadota</taxon>
        <taxon>Alphaproteobacteria</taxon>
        <taxon>Rhodobacterales</taxon>
        <taxon>Roseobacteraceae</taxon>
        <taxon>Salipiger</taxon>
    </lineage>
</organism>
<keyword evidence="8" id="KW-1185">Reference proteome</keyword>
<dbReference type="SUPFAM" id="SSF53335">
    <property type="entry name" value="S-adenosyl-L-methionine-dependent methyltransferases"/>
    <property type="match status" value="1"/>
</dbReference>
<evidence type="ECO:0000256" key="1">
    <source>
        <dbReference type="ARBA" id="ARBA00006594"/>
    </source>
</evidence>
<dbReference type="InterPro" id="IPR001091">
    <property type="entry name" value="RM_Methyltransferase"/>
</dbReference>
<dbReference type="GO" id="GO:0008170">
    <property type="term" value="F:N-methyltransferase activity"/>
    <property type="evidence" value="ECO:0007669"/>
    <property type="project" value="InterPro"/>
</dbReference>
<comment type="similarity">
    <text evidence="1">Belongs to the N(4)/N(6)-methyltransferase family.</text>
</comment>
<dbReference type="RefSeq" id="WP_020041457.1">
    <property type="nucleotide sequence ID" value="NZ_KE557280.1"/>
</dbReference>